<keyword evidence="1 8" id="KW-0444">Lipid biosynthesis</keyword>
<evidence type="ECO:0000256" key="8">
    <source>
        <dbReference type="HAMAP-Rule" id="MF_00101"/>
    </source>
</evidence>
<keyword evidence="7 8" id="KW-0275">Fatty acid biosynthesis</keyword>
<sequence length="126" mass="14560">MAIIGVGIDLVSVIRFKKLIFCYGLAIPNKILSHKELIDYNVFYNKEKFLSVRFSAKEAIAKALNIGIYKNMFFKNCEIIYNSYGKLVVRMYGFLKKKLKKLKVKNIFLSVTDSLEYTQSIVIIES</sequence>
<keyword evidence="3 8" id="KW-0479">Metal-binding</keyword>
<accession>A0A451CWY8</accession>
<evidence type="ECO:0000256" key="4">
    <source>
        <dbReference type="ARBA" id="ARBA00022832"/>
    </source>
</evidence>
<keyword evidence="8" id="KW-0963">Cytoplasm</keyword>
<evidence type="ECO:0000313" key="11">
    <source>
        <dbReference type="Proteomes" id="UP000294466"/>
    </source>
</evidence>
<comment type="subcellular location">
    <subcellularLocation>
        <location evidence="8">Cytoplasm</location>
    </subcellularLocation>
</comment>
<protein>
    <recommendedName>
        <fullName evidence="8">Holo-[acyl-carrier-protein] synthase</fullName>
        <shortName evidence="8">Holo-ACP synthase</shortName>
        <ecNumber evidence="8">2.7.8.7</ecNumber>
    </recommendedName>
    <alternativeName>
        <fullName evidence="8">4'-phosphopantetheinyl transferase AcpS</fullName>
    </alternativeName>
</protein>
<dbReference type="InterPro" id="IPR037143">
    <property type="entry name" value="4-PPantetheinyl_Trfase_dom_sf"/>
</dbReference>
<dbReference type="InterPro" id="IPR002582">
    <property type="entry name" value="ACPS"/>
</dbReference>
<comment type="function">
    <text evidence="8">Transfers the 4'-phosphopantetheine moiety from coenzyme A to a Ser of acyl-carrier-protein.</text>
</comment>
<keyword evidence="5 8" id="KW-0460">Magnesium</keyword>
<evidence type="ECO:0000259" key="9">
    <source>
        <dbReference type="Pfam" id="PF01648"/>
    </source>
</evidence>
<evidence type="ECO:0000256" key="6">
    <source>
        <dbReference type="ARBA" id="ARBA00023098"/>
    </source>
</evidence>
<dbReference type="NCBIfam" id="TIGR00516">
    <property type="entry name" value="acpS"/>
    <property type="match status" value="1"/>
</dbReference>
<dbReference type="HAMAP" id="MF_00101">
    <property type="entry name" value="AcpS"/>
    <property type="match status" value="1"/>
</dbReference>
<proteinExistence type="inferred from homology"/>
<dbReference type="Proteomes" id="UP000294466">
    <property type="component" value="Chromosome"/>
</dbReference>
<evidence type="ECO:0000256" key="3">
    <source>
        <dbReference type="ARBA" id="ARBA00022723"/>
    </source>
</evidence>
<dbReference type="AlphaFoldDB" id="A0A451CWY8"/>
<dbReference type="RefSeq" id="WP_154060777.1">
    <property type="nucleotide sequence ID" value="NZ_LR217692.1"/>
</dbReference>
<evidence type="ECO:0000256" key="7">
    <source>
        <dbReference type="ARBA" id="ARBA00023160"/>
    </source>
</evidence>
<gene>
    <name evidence="8 10" type="primary">acpS</name>
    <name evidence="10" type="ORF">BUCISPPS3390_168</name>
</gene>
<dbReference type="Pfam" id="PF01648">
    <property type="entry name" value="ACPS"/>
    <property type="match status" value="1"/>
</dbReference>
<evidence type="ECO:0000256" key="1">
    <source>
        <dbReference type="ARBA" id="ARBA00022516"/>
    </source>
</evidence>
<dbReference type="InterPro" id="IPR004568">
    <property type="entry name" value="Ppantetheine-prot_Trfase_dom"/>
</dbReference>
<feature type="binding site" evidence="8">
    <location>
        <position position="58"/>
    </location>
    <ligand>
        <name>Mg(2+)</name>
        <dbReference type="ChEBI" id="CHEBI:18420"/>
    </ligand>
</feature>
<dbReference type="OrthoDB" id="517356at2"/>
<keyword evidence="4 8" id="KW-0276">Fatty acid metabolism</keyword>
<feature type="domain" description="4'-phosphopantetheinyl transferase" evidence="9">
    <location>
        <begin position="5"/>
        <end position="98"/>
    </location>
</feature>
<dbReference type="GO" id="GO:0008897">
    <property type="term" value="F:holo-[acyl-carrier-protein] synthase activity"/>
    <property type="evidence" value="ECO:0007669"/>
    <property type="project" value="UniProtKB-UniRule"/>
</dbReference>
<organism evidence="10 11">
    <name type="scientific">Buchnera aphidicola</name>
    <name type="common">Cinara cf. splendens/pseudotsugae 3390</name>
    <dbReference type="NCBI Taxonomy" id="2518980"/>
    <lineage>
        <taxon>Bacteria</taxon>
        <taxon>Pseudomonadati</taxon>
        <taxon>Pseudomonadota</taxon>
        <taxon>Gammaproteobacteria</taxon>
        <taxon>Enterobacterales</taxon>
        <taxon>Erwiniaceae</taxon>
        <taxon>Buchnera</taxon>
    </lineage>
</organism>
<dbReference type="GO" id="GO:0000287">
    <property type="term" value="F:magnesium ion binding"/>
    <property type="evidence" value="ECO:0007669"/>
    <property type="project" value="UniProtKB-UniRule"/>
</dbReference>
<name>A0A451CWY8_9GAMM</name>
<keyword evidence="2 8" id="KW-0808">Transferase</keyword>
<dbReference type="EMBL" id="LR217692">
    <property type="protein sequence ID" value="VFP77740.1"/>
    <property type="molecule type" value="Genomic_DNA"/>
</dbReference>
<dbReference type="GO" id="GO:0005737">
    <property type="term" value="C:cytoplasm"/>
    <property type="evidence" value="ECO:0007669"/>
    <property type="project" value="UniProtKB-SubCell"/>
</dbReference>
<comment type="cofactor">
    <cofactor evidence="8">
        <name>Mg(2+)</name>
        <dbReference type="ChEBI" id="CHEBI:18420"/>
    </cofactor>
</comment>
<dbReference type="InterPro" id="IPR008278">
    <property type="entry name" value="4-PPantetheinyl_Trfase_dom"/>
</dbReference>
<dbReference type="EC" id="2.7.8.7" evidence="8"/>
<reference evidence="10 11" key="1">
    <citation type="submission" date="2019-02" db="EMBL/GenBank/DDBJ databases">
        <authorList>
            <person name="Manzano-Marin A."/>
            <person name="Manzano-Marin A."/>
        </authorList>
    </citation>
    <scope>NUCLEOTIDE SEQUENCE [LARGE SCALE GENOMIC DNA]</scope>
    <source>
        <strain evidence="10 11">BuCisplendens/pseudotsugae</strain>
    </source>
</reference>
<feature type="binding site" evidence="8">
    <location>
        <position position="9"/>
    </location>
    <ligand>
        <name>Mg(2+)</name>
        <dbReference type="ChEBI" id="CHEBI:18420"/>
    </ligand>
</feature>
<evidence type="ECO:0000256" key="2">
    <source>
        <dbReference type="ARBA" id="ARBA00022679"/>
    </source>
</evidence>
<keyword evidence="6 8" id="KW-0443">Lipid metabolism</keyword>
<dbReference type="NCBIfam" id="TIGR00556">
    <property type="entry name" value="pantethn_trn"/>
    <property type="match status" value="1"/>
</dbReference>
<evidence type="ECO:0000256" key="5">
    <source>
        <dbReference type="ARBA" id="ARBA00022842"/>
    </source>
</evidence>
<dbReference type="SUPFAM" id="SSF56214">
    <property type="entry name" value="4'-phosphopantetheinyl transferase"/>
    <property type="match status" value="1"/>
</dbReference>
<dbReference type="Gene3D" id="3.90.470.20">
    <property type="entry name" value="4'-phosphopantetheinyl transferase domain"/>
    <property type="match status" value="1"/>
</dbReference>
<comment type="catalytic activity">
    <reaction evidence="8">
        <text>apo-[ACP] + CoA = holo-[ACP] + adenosine 3',5'-bisphosphate + H(+)</text>
        <dbReference type="Rhea" id="RHEA:12068"/>
        <dbReference type="Rhea" id="RHEA-COMP:9685"/>
        <dbReference type="Rhea" id="RHEA-COMP:9690"/>
        <dbReference type="ChEBI" id="CHEBI:15378"/>
        <dbReference type="ChEBI" id="CHEBI:29999"/>
        <dbReference type="ChEBI" id="CHEBI:57287"/>
        <dbReference type="ChEBI" id="CHEBI:58343"/>
        <dbReference type="ChEBI" id="CHEBI:64479"/>
        <dbReference type="EC" id="2.7.8.7"/>
    </reaction>
</comment>
<comment type="similarity">
    <text evidence="8">Belongs to the P-Pant transferase superfamily. AcpS family.</text>
</comment>
<dbReference type="GO" id="GO:0006633">
    <property type="term" value="P:fatty acid biosynthetic process"/>
    <property type="evidence" value="ECO:0007669"/>
    <property type="project" value="UniProtKB-UniRule"/>
</dbReference>
<evidence type="ECO:0000313" key="10">
    <source>
        <dbReference type="EMBL" id="VFP77740.1"/>
    </source>
</evidence>